<evidence type="ECO:0000313" key="5">
    <source>
        <dbReference type="Proteomes" id="UP000003477"/>
    </source>
</evidence>
<evidence type="ECO:0000313" key="4">
    <source>
        <dbReference type="EMBL" id="EHJ11155.1"/>
    </source>
</evidence>
<evidence type="ECO:0000256" key="2">
    <source>
        <dbReference type="SAM" id="MobiDB-lite"/>
    </source>
</evidence>
<feature type="non-terminal residue" evidence="4">
    <location>
        <position position="1136"/>
    </location>
</feature>
<sequence length="1136" mass="122664">MDVSGIDQTPIEGVEGLIAESNNPLEVNPNNSQQLNSLNITAQYNLDIDGNLAIEAQDYNVINLYSAGLDEAEFEVLLDRFANDLLGEAATRTEADDILGYLNDARDSLLDIDNNGIVEQQDNNLINLYAAGLDEAEFEVLLERFPEDLLGDGGTRTDAASILARFEIISNFDVTPPLISASLVEDTGSSDNDFLTNNPTISGTVEDISLITEFKAGFDDALEADFVDVLGQLQEDGSFNFDAAIIQEINNNTELSQGEHTLKLTATDVVGNKAETFEFTFILDSENPDLIINTPVDDGFINGRSNLTGNLEGTGSGLASLSYRFDQGELIEVTVDENGNFDQRFDVTGLSFDEHSLTLIATDEAGNITEETVNVTVQELTSLRVTGTTPLDGATEIGSTFRPQVFFSEPIDTSTLNENNFYASFAGQKLAANIVPGEDGTFAWLFFEETMPNASLIQVTVDGSTITNLEGSSLDADGDGIAGGIQTFSFTTVSLEPIPNTTITGFVLDPGPDKLPFTEDDFDAGADGIEGTEDDIFLLPIAGAEVFILGLEEEEKVITDEQGRFTLTEVPVGNVKVEVQGMTATNAPEGFYFPEMVMDVNIEPGVENFIMGMEHIYLPRIDNEILNTVTASETTMIMAGEAGAPELSEEERNSLTLEIQPQSLVGEDGEKLDNAEIGISTVPPELVRDMLPPGVLQHTFDITIQAPGVTRFSEPAPITFPNVFDAAPGTKLNFLSFNHETGRLEIEGTATVSEDGLSVTSDPGTGITQPGWHGVTPPGGCGGSGGAPPMPPEPSEDEDVTEHDPEALDFIKGEMATNWMSLVPEEARMWTARDENPDTPSLPPIPGCNVPRHNPNDDNQQPFINVTIEIDGPLKDFMKPVAGGLPLESQGFTLSPGTGDMKTFGFETKSYDEVFGAGGFTNLMRDQLYGAQIKITVVEQEEDGTRTRDIYTYYQNRWVDVIDAEQAMNKTGNTAAFHRTLTDGFERTKNVDYDLPAKVPTSFDGPLLGSPFDLGGPLTGKGTAVWKFDPFLSGDRDDTFDIEVDDPNTFFNIEVGEIEAIGTATNSTSINVNLAGYQTELKRVINALEGVLTTGMDGNPGVSGVDDDMNGTVDDITEYGWAGSDDTMEIIYDYAN</sequence>
<proteinExistence type="predicted"/>
<reference evidence="4 5" key="1">
    <citation type="journal article" date="2011" name="Front. Microbiol.">
        <title>Two Strains of Crocosphaera watsonii with Highly Conserved Genomes are Distinguished by Strain-Specific Features.</title>
        <authorList>
            <person name="Bench S.R."/>
            <person name="Ilikchyan I.N."/>
            <person name="Tripp H.J."/>
            <person name="Zehr J.P."/>
        </authorList>
    </citation>
    <scope>NUCLEOTIDE SEQUENCE [LARGE SCALE GENOMIC DNA]</scope>
    <source>
        <strain evidence="4 5">WH 0003</strain>
    </source>
</reference>
<dbReference type="Gene3D" id="2.60.40.10">
    <property type="entry name" value="Immunoglobulins"/>
    <property type="match status" value="2"/>
</dbReference>
<accession>G5J9I6</accession>
<comment type="caution">
    <text evidence="4">The sequence shown here is derived from an EMBL/GenBank/DDBJ whole genome shotgun (WGS) entry which is preliminary data.</text>
</comment>
<feature type="compositionally biased region" description="Gly residues" evidence="2">
    <location>
        <begin position="777"/>
        <end position="786"/>
    </location>
</feature>
<feature type="region of interest" description="Disordered" evidence="2">
    <location>
        <begin position="775"/>
        <end position="803"/>
    </location>
</feature>
<organism evidence="4 5">
    <name type="scientific">Crocosphaera watsonii WH 0003</name>
    <dbReference type="NCBI Taxonomy" id="423471"/>
    <lineage>
        <taxon>Bacteria</taxon>
        <taxon>Bacillati</taxon>
        <taxon>Cyanobacteriota</taxon>
        <taxon>Cyanophyceae</taxon>
        <taxon>Oscillatoriophycideae</taxon>
        <taxon>Chroococcales</taxon>
        <taxon>Aphanothecaceae</taxon>
        <taxon>Crocosphaera</taxon>
    </lineage>
</organism>
<dbReference type="InterPro" id="IPR032812">
    <property type="entry name" value="SbsA_Ig"/>
</dbReference>
<dbReference type="Proteomes" id="UP000003477">
    <property type="component" value="Unassembled WGS sequence"/>
</dbReference>
<name>G5J9I6_CROWT</name>
<dbReference type="Pfam" id="PF13205">
    <property type="entry name" value="Big_5"/>
    <property type="match status" value="1"/>
</dbReference>
<evidence type="ECO:0000259" key="3">
    <source>
        <dbReference type="Pfam" id="PF13205"/>
    </source>
</evidence>
<dbReference type="InterPro" id="IPR013783">
    <property type="entry name" value="Ig-like_fold"/>
</dbReference>
<gene>
    <name evidence="4" type="ORF">CWATWH0003_4102t1</name>
</gene>
<dbReference type="RefSeq" id="WP_007312050.1">
    <property type="nucleotide sequence ID" value="NZ_AESD01000623.1"/>
</dbReference>
<evidence type="ECO:0000256" key="1">
    <source>
        <dbReference type="ARBA" id="ARBA00022729"/>
    </source>
</evidence>
<dbReference type="InterPro" id="IPR008969">
    <property type="entry name" value="CarboxyPept-like_regulatory"/>
</dbReference>
<dbReference type="SUPFAM" id="SSF49464">
    <property type="entry name" value="Carboxypeptidase regulatory domain-like"/>
    <property type="match status" value="1"/>
</dbReference>
<keyword evidence="1" id="KW-0732">Signal</keyword>
<dbReference type="AlphaFoldDB" id="G5J9I6"/>
<dbReference type="EMBL" id="AESD01000623">
    <property type="protein sequence ID" value="EHJ11155.1"/>
    <property type="molecule type" value="Genomic_DNA"/>
</dbReference>
<feature type="domain" description="SbsA Ig-like" evidence="3">
    <location>
        <begin position="381"/>
        <end position="492"/>
    </location>
</feature>
<dbReference type="GeneID" id="88769336"/>
<protein>
    <recommendedName>
        <fullName evidence="3">SbsA Ig-like domain-containing protein</fullName>
    </recommendedName>
</protein>